<keyword evidence="7" id="KW-0131">Cell cycle</keyword>
<comment type="caution">
    <text evidence="10">The sequence shown here is derived from an EMBL/GenBank/DDBJ whole genome shotgun (WGS) entry which is preliminary data.</text>
</comment>
<proteinExistence type="predicted"/>
<protein>
    <submittedName>
        <fullName evidence="10">FtsQ-type POTRA domain-containing protein</fullName>
    </submittedName>
</protein>
<dbReference type="AlphaFoldDB" id="A0A538ST78"/>
<comment type="subcellular location">
    <subcellularLocation>
        <location evidence="1">Membrane</location>
    </subcellularLocation>
</comment>
<dbReference type="EMBL" id="VBOS01000261">
    <property type="protein sequence ID" value="TMQ54570.1"/>
    <property type="molecule type" value="Genomic_DNA"/>
</dbReference>
<evidence type="ECO:0000256" key="7">
    <source>
        <dbReference type="ARBA" id="ARBA00023306"/>
    </source>
</evidence>
<gene>
    <name evidence="10" type="ORF">E6K72_07625</name>
</gene>
<keyword evidence="4 8" id="KW-0812">Transmembrane</keyword>
<evidence type="ECO:0000259" key="9">
    <source>
        <dbReference type="PROSITE" id="PS51779"/>
    </source>
</evidence>
<evidence type="ECO:0000256" key="6">
    <source>
        <dbReference type="ARBA" id="ARBA00023136"/>
    </source>
</evidence>
<dbReference type="InterPro" id="IPR034746">
    <property type="entry name" value="POTRA"/>
</dbReference>
<keyword evidence="6 8" id="KW-0472">Membrane</keyword>
<dbReference type="InterPro" id="IPR013685">
    <property type="entry name" value="POTRA_FtsQ_type"/>
</dbReference>
<reference evidence="10 11" key="1">
    <citation type="journal article" date="2019" name="Nat. Microbiol.">
        <title>Mediterranean grassland soil C-N compound turnover is dependent on rainfall and depth, and is mediated by genomically divergent microorganisms.</title>
        <authorList>
            <person name="Diamond S."/>
            <person name="Andeer P.F."/>
            <person name="Li Z."/>
            <person name="Crits-Christoph A."/>
            <person name="Burstein D."/>
            <person name="Anantharaman K."/>
            <person name="Lane K.R."/>
            <person name="Thomas B.C."/>
            <person name="Pan C."/>
            <person name="Northen T.R."/>
            <person name="Banfield J.F."/>
        </authorList>
    </citation>
    <scope>NUCLEOTIDE SEQUENCE [LARGE SCALE GENOMIC DNA]</scope>
    <source>
        <strain evidence="10">WS_2</strain>
    </source>
</reference>
<keyword evidence="5 8" id="KW-1133">Transmembrane helix</keyword>
<accession>A0A538ST78</accession>
<dbReference type="Pfam" id="PF08478">
    <property type="entry name" value="POTRA_1"/>
    <property type="match status" value="1"/>
</dbReference>
<organism evidence="10 11">
    <name type="scientific">Eiseniibacteriota bacterium</name>
    <dbReference type="NCBI Taxonomy" id="2212470"/>
    <lineage>
        <taxon>Bacteria</taxon>
        <taxon>Candidatus Eiseniibacteriota</taxon>
    </lineage>
</organism>
<feature type="transmembrane region" description="Helical" evidence="8">
    <location>
        <begin position="21"/>
        <end position="42"/>
    </location>
</feature>
<evidence type="ECO:0000256" key="2">
    <source>
        <dbReference type="ARBA" id="ARBA00022475"/>
    </source>
</evidence>
<dbReference type="GO" id="GO:0016020">
    <property type="term" value="C:membrane"/>
    <property type="evidence" value="ECO:0007669"/>
    <property type="project" value="UniProtKB-SubCell"/>
</dbReference>
<sequence length="270" mass="28878">MNLYEGRALRESPRRRRGGRLRRVGVMLGGILTLAGLAHVPWQGLWHRVAAVTNVRVVGARALDPGSVLAIAGIARGVDPSARDLDRARQRLLLEPRVAKARVLRSGLRGVEVRIEERVPVLRVAHGVPWEIDSAGVLLAPLANGVTADVPLLSGPRLEALPAGARIGTPAVERGLAWIQALSARELELGARTSEIDVSDSRTTGLLLMSGTRVLCPAWPPGVRTLSALRVVLADLERRGTLAEEVDMRYEHQVIVRPPGPAAPAGTHGG</sequence>
<evidence type="ECO:0000256" key="8">
    <source>
        <dbReference type="SAM" id="Phobius"/>
    </source>
</evidence>
<evidence type="ECO:0000256" key="3">
    <source>
        <dbReference type="ARBA" id="ARBA00022618"/>
    </source>
</evidence>
<dbReference type="PROSITE" id="PS51779">
    <property type="entry name" value="POTRA"/>
    <property type="match status" value="1"/>
</dbReference>
<evidence type="ECO:0000256" key="5">
    <source>
        <dbReference type="ARBA" id="ARBA00022989"/>
    </source>
</evidence>
<keyword evidence="2" id="KW-1003">Cell membrane</keyword>
<name>A0A538ST78_UNCEI</name>
<evidence type="ECO:0000256" key="4">
    <source>
        <dbReference type="ARBA" id="ARBA00022692"/>
    </source>
</evidence>
<feature type="domain" description="POTRA" evidence="9">
    <location>
        <begin position="50"/>
        <end position="118"/>
    </location>
</feature>
<keyword evidence="3" id="KW-0132">Cell division</keyword>
<evidence type="ECO:0000313" key="11">
    <source>
        <dbReference type="Proteomes" id="UP000317716"/>
    </source>
</evidence>
<dbReference type="GO" id="GO:0051301">
    <property type="term" value="P:cell division"/>
    <property type="evidence" value="ECO:0007669"/>
    <property type="project" value="UniProtKB-KW"/>
</dbReference>
<dbReference type="Proteomes" id="UP000317716">
    <property type="component" value="Unassembled WGS sequence"/>
</dbReference>
<evidence type="ECO:0000256" key="1">
    <source>
        <dbReference type="ARBA" id="ARBA00004370"/>
    </source>
</evidence>
<evidence type="ECO:0000313" key="10">
    <source>
        <dbReference type="EMBL" id="TMQ54570.1"/>
    </source>
</evidence>